<dbReference type="GO" id="GO:0008658">
    <property type="term" value="F:penicillin binding"/>
    <property type="evidence" value="ECO:0007669"/>
    <property type="project" value="InterPro"/>
</dbReference>
<dbReference type="Proteomes" id="UP000005451">
    <property type="component" value="Unassembled WGS sequence"/>
</dbReference>
<dbReference type="AlphaFoldDB" id="B6W8A2"/>
<reference evidence="4 5" key="2">
    <citation type="submission" date="2008-10" db="EMBL/GenBank/DDBJ databases">
        <title>Draft genome sequence of Anaerococcus hydrogenalis (DSM 7454).</title>
        <authorList>
            <person name="Sudarsanam P."/>
            <person name="Ley R."/>
            <person name="Guruge J."/>
            <person name="Turnbaugh P.J."/>
            <person name="Mahowald M."/>
            <person name="Liep D."/>
            <person name="Gordon J."/>
        </authorList>
    </citation>
    <scope>NUCLEOTIDE SEQUENCE [LARGE SCALE GENOMIC DNA]</scope>
    <source>
        <strain evidence="4 5">DSM 7454</strain>
    </source>
</reference>
<keyword evidence="1" id="KW-0812">Transmembrane</keyword>
<comment type="caution">
    <text evidence="4">The sequence shown here is derived from an EMBL/GenBank/DDBJ whole genome shotgun (WGS) entry which is preliminary data.</text>
</comment>
<dbReference type="InterPro" id="IPR054120">
    <property type="entry name" value="PBPA_dimer"/>
</dbReference>
<dbReference type="GO" id="GO:0071555">
    <property type="term" value="P:cell wall organization"/>
    <property type="evidence" value="ECO:0007669"/>
    <property type="project" value="TreeGrafter"/>
</dbReference>
<dbReference type="InterPro" id="IPR001460">
    <property type="entry name" value="PCN-bd_Tpept"/>
</dbReference>
<evidence type="ECO:0000313" key="4">
    <source>
        <dbReference type="EMBL" id="EEB36501.1"/>
    </source>
</evidence>
<dbReference type="GO" id="GO:0005886">
    <property type="term" value="C:plasma membrane"/>
    <property type="evidence" value="ECO:0007669"/>
    <property type="project" value="TreeGrafter"/>
</dbReference>
<sequence length="503" mass="56712">MKMKKKKDKQKPFIQKILEMEKKQRLKDEENVHILEKSTMNKRLIYVMILFILMFLFIVLYLVYFQLFKAESLSENSHNKRLWVNENVIKRGNIYDRNGNVLVYNEKDENGNSFRVYSEGKVNSAFTGYNSVKYGKSGLEKTYNKELLNISDQPTSKIRDMVEKTGVGNNLNLTIDQTIQEIAYNSLGNHIGSIVVMDPRNGEVLAMVSKPSYNPNTLDEDWDLLIQDTDAPLLNRSSQGIYRPASTMKIVSADTILRSGINTNFNDTGSVTIQNYKITNYGDYSYGQVNLRSALMNSLNTYFASKINQIGKDKFKKVTEDYMFNKNYKFDLEKVSPKIPFDDLNQVDTAMTAFGYGKTKVTPLHMAMIASTIANDGKMMQPRLVRNVVNKDGKVIKESKSEVISDVTSTEIANTIRDYMVDVVNYGTAKAAYLQSVQIAGKSGTVDKKDGGVDGWFVGFAPAYDPKLAFAIVVEDTDELAGEVAVPIGGQMINNIVNNVNLY</sequence>
<keyword evidence="1" id="KW-1133">Transmembrane helix</keyword>
<dbReference type="Pfam" id="PF21922">
    <property type="entry name" value="PBP_dimer_2"/>
    <property type="match status" value="1"/>
</dbReference>
<evidence type="ECO:0000259" key="2">
    <source>
        <dbReference type="Pfam" id="PF00905"/>
    </source>
</evidence>
<reference evidence="4 5" key="1">
    <citation type="submission" date="2008-09" db="EMBL/GenBank/DDBJ databases">
        <authorList>
            <person name="Fulton L."/>
            <person name="Clifton S."/>
            <person name="Fulton B."/>
            <person name="Xu J."/>
            <person name="Minx P."/>
            <person name="Pepin K.H."/>
            <person name="Johnson M."/>
            <person name="Thiruvilangam P."/>
            <person name="Bhonagiri V."/>
            <person name="Nash W.E."/>
            <person name="Mardis E.R."/>
            <person name="Wilson R.K."/>
        </authorList>
    </citation>
    <scope>NUCLEOTIDE SEQUENCE [LARGE SCALE GENOMIC DNA]</scope>
    <source>
        <strain evidence="4 5">DSM 7454</strain>
    </source>
</reference>
<proteinExistence type="predicted"/>
<feature type="transmembrane region" description="Helical" evidence="1">
    <location>
        <begin position="44"/>
        <end position="64"/>
    </location>
</feature>
<feature type="domain" description="Penicillin binding protein A dimerisation" evidence="3">
    <location>
        <begin position="91"/>
        <end position="161"/>
    </location>
</feature>
<dbReference type="STRING" id="561177.ANHYDRO_00801"/>
<evidence type="ECO:0000313" key="5">
    <source>
        <dbReference type="Proteomes" id="UP000005451"/>
    </source>
</evidence>
<dbReference type="InterPro" id="IPR050515">
    <property type="entry name" value="Beta-lactam/transpept"/>
</dbReference>
<dbReference type="eggNOG" id="COG0768">
    <property type="taxonomic scope" value="Bacteria"/>
</dbReference>
<organism evidence="4 5">
    <name type="scientific">Anaerococcus hydrogenalis DSM 7454</name>
    <dbReference type="NCBI Taxonomy" id="561177"/>
    <lineage>
        <taxon>Bacteria</taxon>
        <taxon>Bacillati</taxon>
        <taxon>Bacillota</taxon>
        <taxon>Tissierellia</taxon>
        <taxon>Tissierellales</taxon>
        <taxon>Peptoniphilaceae</taxon>
        <taxon>Anaerococcus</taxon>
    </lineage>
</organism>
<dbReference type="EMBL" id="ABXA01000019">
    <property type="protein sequence ID" value="EEB36501.1"/>
    <property type="molecule type" value="Genomic_DNA"/>
</dbReference>
<dbReference type="InterPro" id="IPR036138">
    <property type="entry name" value="PBP_dimer_sf"/>
</dbReference>
<dbReference type="SUPFAM" id="SSF56601">
    <property type="entry name" value="beta-lactamase/transpeptidase-like"/>
    <property type="match status" value="1"/>
</dbReference>
<feature type="domain" description="Penicillin-binding protein transpeptidase" evidence="2">
    <location>
        <begin position="192"/>
        <end position="491"/>
    </location>
</feature>
<dbReference type="PANTHER" id="PTHR30627:SF24">
    <property type="entry name" value="PENICILLIN-BINDING PROTEIN 4B"/>
    <property type="match status" value="1"/>
</dbReference>
<dbReference type="RefSeq" id="WP_004813530.1">
    <property type="nucleotide sequence ID" value="NZ_ABXA01000019.1"/>
</dbReference>
<name>B6W8A2_9FIRM</name>
<dbReference type="Pfam" id="PF00905">
    <property type="entry name" value="Transpeptidase"/>
    <property type="match status" value="1"/>
</dbReference>
<dbReference type="PANTHER" id="PTHR30627">
    <property type="entry name" value="PEPTIDOGLYCAN D,D-TRANSPEPTIDASE"/>
    <property type="match status" value="1"/>
</dbReference>
<dbReference type="InterPro" id="IPR012338">
    <property type="entry name" value="Beta-lactam/transpept-like"/>
</dbReference>
<dbReference type="Gene3D" id="3.40.710.10">
    <property type="entry name" value="DD-peptidase/beta-lactamase superfamily"/>
    <property type="match status" value="1"/>
</dbReference>
<protein>
    <submittedName>
        <fullName evidence="4">Penicillin-binding protein, transpeptidase domain protein</fullName>
    </submittedName>
</protein>
<accession>B6W8A2</accession>
<gene>
    <name evidence="4" type="ORF">ANHYDRO_00801</name>
</gene>
<evidence type="ECO:0000256" key="1">
    <source>
        <dbReference type="SAM" id="Phobius"/>
    </source>
</evidence>
<keyword evidence="1" id="KW-0472">Membrane</keyword>
<dbReference type="Gene3D" id="3.90.1310.10">
    <property type="entry name" value="Penicillin-binding protein 2a (Domain 2)"/>
    <property type="match status" value="1"/>
</dbReference>
<evidence type="ECO:0000259" key="3">
    <source>
        <dbReference type="Pfam" id="PF21922"/>
    </source>
</evidence>
<dbReference type="SUPFAM" id="SSF56519">
    <property type="entry name" value="Penicillin binding protein dimerisation domain"/>
    <property type="match status" value="1"/>
</dbReference>